<name>X1SFN0_9ZZZZ</name>
<evidence type="ECO:0000259" key="4">
    <source>
        <dbReference type="Pfam" id="PF00370"/>
    </source>
</evidence>
<dbReference type="AlphaFoldDB" id="X1SFN0"/>
<dbReference type="SUPFAM" id="SSF53067">
    <property type="entry name" value="Actin-like ATPase domain"/>
    <property type="match status" value="1"/>
</dbReference>
<dbReference type="GO" id="GO:0005829">
    <property type="term" value="C:cytosol"/>
    <property type="evidence" value="ECO:0007669"/>
    <property type="project" value="TreeGrafter"/>
</dbReference>
<evidence type="ECO:0000256" key="1">
    <source>
        <dbReference type="ARBA" id="ARBA00009156"/>
    </source>
</evidence>
<evidence type="ECO:0000256" key="3">
    <source>
        <dbReference type="ARBA" id="ARBA00022777"/>
    </source>
</evidence>
<feature type="non-terminal residue" evidence="5">
    <location>
        <position position="1"/>
    </location>
</feature>
<organism evidence="5">
    <name type="scientific">marine sediment metagenome</name>
    <dbReference type="NCBI Taxonomy" id="412755"/>
    <lineage>
        <taxon>unclassified sequences</taxon>
        <taxon>metagenomes</taxon>
        <taxon>ecological metagenomes</taxon>
    </lineage>
</organism>
<keyword evidence="3" id="KW-0418">Kinase</keyword>
<dbReference type="Gene3D" id="3.30.420.40">
    <property type="match status" value="1"/>
</dbReference>
<dbReference type="EMBL" id="BARW01014264">
    <property type="protein sequence ID" value="GAI74220.1"/>
    <property type="molecule type" value="Genomic_DNA"/>
</dbReference>
<dbReference type="PANTHER" id="PTHR10196">
    <property type="entry name" value="SUGAR KINASE"/>
    <property type="match status" value="1"/>
</dbReference>
<sequence>VEHDAEQIYKNTLKAIHDLLYEVKITGQQIMALAITNQRETALVWDKQTGKPVYNAIVW</sequence>
<accession>X1SFN0</accession>
<evidence type="ECO:0000313" key="5">
    <source>
        <dbReference type="EMBL" id="GAI74220.1"/>
    </source>
</evidence>
<dbReference type="InterPro" id="IPR043129">
    <property type="entry name" value="ATPase_NBD"/>
</dbReference>
<dbReference type="GO" id="GO:0006071">
    <property type="term" value="P:glycerol metabolic process"/>
    <property type="evidence" value="ECO:0007669"/>
    <property type="project" value="TreeGrafter"/>
</dbReference>
<protein>
    <recommendedName>
        <fullName evidence="4">Carbohydrate kinase FGGY N-terminal domain-containing protein</fullName>
    </recommendedName>
</protein>
<reference evidence="5" key="1">
    <citation type="journal article" date="2014" name="Front. Microbiol.">
        <title>High frequency of phylogenetically diverse reductive dehalogenase-homologous genes in deep subseafloor sedimentary metagenomes.</title>
        <authorList>
            <person name="Kawai M."/>
            <person name="Futagami T."/>
            <person name="Toyoda A."/>
            <person name="Takaki Y."/>
            <person name="Nishi S."/>
            <person name="Hori S."/>
            <person name="Arai W."/>
            <person name="Tsubouchi T."/>
            <person name="Morono Y."/>
            <person name="Uchiyama I."/>
            <person name="Ito T."/>
            <person name="Fujiyama A."/>
            <person name="Inagaki F."/>
            <person name="Takami H."/>
        </authorList>
    </citation>
    <scope>NUCLEOTIDE SEQUENCE</scope>
    <source>
        <strain evidence="5">Expedition CK06-06</strain>
    </source>
</reference>
<dbReference type="InterPro" id="IPR018484">
    <property type="entry name" value="FGGY_N"/>
</dbReference>
<gene>
    <name evidence="5" type="ORF">S12H4_25431</name>
</gene>
<proteinExistence type="inferred from homology"/>
<keyword evidence="2" id="KW-0808">Transferase</keyword>
<dbReference type="Pfam" id="PF00370">
    <property type="entry name" value="FGGY_N"/>
    <property type="match status" value="1"/>
</dbReference>
<dbReference type="GO" id="GO:0004370">
    <property type="term" value="F:glycerol kinase activity"/>
    <property type="evidence" value="ECO:0007669"/>
    <property type="project" value="TreeGrafter"/>
</dbReference>
<feature type="domain" description="Carbohydrate kinase FGGY N-terminal" evidence="4">
    <location>
        <begin position="1"/>
        <end position="59"/>
    </location>
</feature>
<feature type="non-terminal residue" evidence="5">
    <location>
        <position position="59"/>
    </location>
</feature>
<comment type="similarity">
    <text evidence="1">Belongs to the FGGY kinase family.</text>
</comment>
<evidence type="ECO:0000256" key="2">
    <source>
        <dbReference type="ARBA" id="ARBA00022679"/>
    </source>
</evidence>
<dbReference type="PANTHER" id="PTHR10196:SF69">
    <property type="entry name" value="GLYCEROL KINASE"/>
    <property type="match status" value="1"/>
</dbReference>
<comment type="caution">
    <text evidence="5">The sequence shown here is derived from an EMBL/GenBank/DDBJ whole genome shotgun (WGS) entry which is preliminary data.</text>
</comment>